<keyword evidence="1" id="KW-0812">Transmembrane</keyword>
<dbReference type="AlphaFoldDB" id="A0A3N2RA99"/>
<protein>
    <recommendedName>
        <fullName evidence="4">DUF2214 domain-containing protein</fullName>
    </recommendedName>
</protein>
<accession>A0A3N2RA99</accession>
<feature type="transmembrane region" description="Helical" evidence="1">
    <location>
        <begin position="26"/>
        <end position="46"/>
    </location>
</feature>
<evidence type="ECO:0000313" key="3">
    <source>
        <dbReference type="Proteomes" id="UP000268016"/>
    </source>
</evidence>
<sequence>MAEALEATALAQHLKASRWTYPLVNAGHIFGLALLVGAVVPMDVALLRGRRDIGRLRVWAAGGLVLALLFGVALFATQATDYIGNTAFRIKMGLLAAALINLALHARLSRLGIARMRAAALLSLLLWPAILLSGRLIAYV</sequence>
<keyword evidence="3" id="KW-1185">Reference proteome</keyword>
<feature type="transmembrane region" description="Helical" evidence="1">
    <location>
        <begin position="58"/>
        <end position="76"/>
    </location>
</feature>
<reference evidence="2 3" key="1">
    <citation type="submission" date="2018-10" db="EMBL/GenBank/DDBJ databases">
        <title>Histidinibacterium lentulum gen. nov., sp. nov., a marine bacterium from the culture broth of Picochlorum sp. 122.</title>
        <authorList>
            <person name="Wang G."/>
        </authorList>
    </citation>
    <scope>NUCLEOTIDE SEQUENCE [LARGE SCALE GENOMIC DNA]</scope>
    <source>
        <strain evidence="2 3">B17</strain>
    </source>
</reference>
<comment type="caution">
    <text evidence="2">The sequence shown here is derived from an EMBL/GenBank/DDBJ whole genome shotgun (WGS) entry which is preliminary data.</text>
</comment>
<organism evidence="2 3">
    <name type="scientific">Histidinibacterium lentulum</name>
    <dbReference type="NCBI Taxonomy" id="2480588"/>
    <lineage>
        <taxon>Bacteria</taxon>
        <taxon>Pseudomonadati</taxon>
        <taxon>Pseudomonadota</taxon>
        <taxon>Alphaproteobacteria</taxon>
        <taxon>Rhodobacterales</taxon>
        <taxon>Paracoccaceae</taxon>
        <taxon>Histidinibacterium</taxon>
    </lineage>
</organism>
<dbReference type="OrthoDB" id="118399at2"/>
<gene>
    <name evidence="2" type="ORF">EAT49_01730</name>
</gene>
<keyword evidence="1" id="KW-0472">Membrane</keyword>
<feature type="transmembrane region" description="Helical" evidence="1">
    <location>
        <begin position="88"/>
        <end position="106"/>
    </location>
</feature>
<dbReference type="EMBL" id="RDRB01000001">
    <property type="protein sequence ID" value="ROU04399.1"/>
    <property type="molecule type" value="Genomic_DNA"/>
</dbReference>
<evidence type="ECO:0008006" key="4">
    <source>
        <dbReference type="Google" id="ProtNLM"/>
    </source>
</evidence>
<keyword evidence="1" id="KW-1133">Transmembrane helix</keyword>
<evidence type="ECO:0000313" key="2">
    <source>
        <dbReference type="EMBL" id="ROU04399.1"/>
    </source>
</evidence>
<feature type="transmembrane region" description="Helical" evidence="1">
    <location>
        <begin position="118"/>
        <end position="138"/>
    </location>
</feature>
<dbReference type="Proteomes" id="UP000268016">
    <property type="component" value="Unassembled WGS sequence"/>
</dbReference>
<evidence type="ECO:0000256" key="1">
    <source>
        <dbReference type="SAM" id="Phobius"/>
    </source>
</evidence>
<proteinExistence type="predicted"/>
<name>A0A3N2RA99_9RHOB</name>